<protein>
    <submittedName>
        <fullName evidence="1">Uncharacterized protein</fullName>
    </submittedName>
</protein>
<dbReference type="AlphaFoldDB" id="A0A6G1Q2P1"/>
<reference evidence="2" key="2">
    <citation type="submission" date="2019-02" db="EMBL/GenBank/DDBJ databases">
        <title>Opniocepnalus argus Var Kimnra genome.</title>
        <authorList>
            <person name="Zhou C."/>
            <person name="Xiao S."/>
        </authorList>
    </citation>
    <scope>NUCLEOTIDE SEQUENCE [LARGE SCALE GENOMIC DNA]</scope>
</reference>
<accession>A0A6G1Q2P1</accession>
<evidence type="ECO:0000313" key="1">
    <source>
        <dbReference type="EMBL" id="KAF3696528.1"/>
    </source>
</evidence>
<dbReference type="EMBL" id="CM015723">
    <property type="protein sequence ID" value="KAF3696528.1"/>
    <property type="molecule type" value="Genomic_DNA"/>
</dbReference>
<sequence>MSMVSSRKPGYVVCGCVCVCVCVSGKNGNKNRDKEETNQIDYTLVQLVSHYMSQ</sequence>
<evidence type="ECO:0000313" key="2">
    <source>
        <dbReference type="Proteomes" id="UP000503349"/>
    </source>
</evidence>
<dbReference type="Proteomes" id="UP000503349">
    <property type="component" value="Chromosome 12"/>
</dbReference>
<keyword evidence="2" id="KW-1185">Reference proteome</keyword>
<gene>
    <name evidence="1" type="ORF">EXN66_Car012206</name>
</gene>
<proteinExistence type="predicted"/>
<reference evidence="1 2" key="1">
    <citation type="submission" date="2019-02" db="EMBL/GenBank/DDBJ databases">
        <title>Opniocepnalus argus genome.</title>
        <authorList>
            <person name="Zhou C."/>
            <person name="Xiao S."/>
        </authorList>
    </citation>
    <scope>NUCLEOTIDE SEQUENCE [LARGE SCALE GENOMIC DNA]</scope>
    <source>
        <strain evidence="1">OARG1902GOOAL</strain>
        <tissue evidence="1">Muscle</tissue>
    </source>
</reference>
<organism evidence="1 2">
    <name type="scientific">Channa argus</name>
    <name type="common">Northern snakehead</name>
    <name type="synonym">Ophicephalus argus</name>
    <dbReference type="NCBI Taxonomy" id="215402"/>
    <lineage>
        <taxon>Eukaryota</taxon>
        <taxon>Metazoa</taxon>
        <taxon>Chordata</taxon>
        <taxon>Craniata</taxon>
        <taxon>Vertebrata</taxon>
        <taxon>Euteleostomi</taxon>
        <taxon>Actinopterygii</taxon>
        <taxon>Neopterygii</taxon>
        <taxon>Teleostei</taxon>
        <taxon>Neoteleostei</taxon>
        <taxon>Acanthomorphata</taxon>
        <taxon>Anabantaria</taxon>
        <taxon>Anabantiformes</taxon>
        <taxon>Channoidei</taxon>
        <taxon>Channidae</taxon>
        <taxon>Channa</taxon>
    </lineage>
</organism>
<name>A0A6G1Q2P1_CHAAH</name>